<gene>
    <name evidence="6" type="ORF">Lalb_Chr15g0081391</name>
</gene>
<accession>A0A6A4P6N7</accession>
<dbReference type="PROSITE" id="PS51767">
    <property type="entry name" value="PEPTIDASE_A1"/>
    <property type="match status" value="1"/>
</dbReference>
<dbReference type="InterPro" id="IPR051708">
    <property type="entry name" value="Plant_Aspart_Prot_A1"/>
</dbReference>
<dbReference type="Pfam" id="PF14543">
    <property type="entry name" value="TAXi_N"/>
    <property type="match status" value="1"/>
</dbReference>
<keyword evidence="7" id="KW-1185">Reference proteome</keyword>
<dbReference type="AlphaFoldDB" id="A0A6A4P6N7"/>
<evidence type="ECO:0000259" key="5">
    <source>
        <dbReference type="PROSITE" id="PS51767"/>
    </source>
</evidence>
<feature type="signal peptide" evidence="4">
    <location>
        <begin position="1"/>
        <end position="18"/>
    </location>
</feature>
<dbReference type="OrthoDB" id="1072226at2759"/>
<dbReference type="EMBL" id="WOCE01000015">
    <property type="protein sequence ID" value="KAE9598475.1"/>
    <property type="molecule type" value="Genomic_DNA"/>
</dbReference>
<dbReference type="GO" id="GO:0005576">
    <property type="term" value="C:extracellular region"/>
    <property type="evidence" value="ECO:0007669"/>
    <property type="project" value="TreeGrafter"/>
</dbReference>
<dbReference type="GO" id="GO:0006508">
    <property type="term" value="P:proteolysis"/>
    <property type="evidence" value="ECO:0007669"/>
    <property type="project" value="UniProtKB-KW"/>
</dbReference>
<comment type="caution">
    <text evidence="6">The sequence shown here is derived from an EMBL/GenBank/DDBJ whole genome shotgun (WGS) entry which is preliminary data.</text>
</comment>
<protein>
    <submittedName>
        <fullName evidence="6">Putative nepenthesin</fullName>
    </submittedName>
</protein>
<evidence type="ECO:0000256" key="4">
    <source>
        <dbReference type="SAM" id="SignalP"/>
    </source>
</evidence>
<feature type="chain" id="PRO_5025668528" evidence="4">
    <location>
        <begin position="19"/>
        <end position="449"/>
    </location>
</feature>
<dbReference type="InterPro" id="IPR032861">
    <property type="entry name" value="TAXi_N"/>
</dbReference>
<dbReference type="PANTHER" id="PTHR47967:SF123">
    <property type="entry name" value="ASPARTIC PROTEINASE NEPENTHESIN-1-LIKE"/>
    <property type="match status" value="1"/>
</dbReference>
<dbReference type="InterPro" id="IPR032799">
    <property type="entry name" value="TAXi_C"/>
</dbReference>
<feature type="domain" description="Peptidase A1" evidence="5">
    <location>
        <begin position="97"/>
        <end position="441"/>
    </location>
</feature>
<proteinExistence type="inferred from homology"/>
<keyword evidence="4" id="KW-0732">Signal</keyword>
<dbReference type="GO" id="GO:0008233">
    <property type="term" value="F:peptidase activity"/>
    <property type="evidence" value="ECO:0007669"/>
    <property type="project" value="UniProtKB-KW"/>
</dbReference>
<evidence type="ECO:0000256" key="2">
    <source>
        <dbReference type="ARBA" id="ARBA00022670"/>
    </source>
</evidence>
<keyword evidence="2" id="KW-0645">Protease</keyword>
<evidence type="ECO:0000256" key="3">
    <source>
        <dbReference type="ARBA" id="ARBA00022801"/>
    </source>
</evidence>
<dbReference type="Proteomes" id="UP000447434">
    <property type="component" value="Chromosome 15"/>
</dbReference>
<keyword evidence="3" id="KW-0378">Hydrolase</keyword>
<dbReference type="SUPFAM" id="SSF50630">
    <property type="entry name" value="Acid proteases"/>
    <property type="match status" value="1"/>
</dbReference>
<sequence>MSIIFILLSLSLVYSSYSSPIGLTLEIIPPQSPKSPLFIYNLTFVERMQMLVQQSDARVQHLSNMLSSTLHPNSTDYSLQQDMIPVPVMKQVHSATMVLEVGIGTFENGAYKSYLQAMDTRSSKIWTQCEDCRRQHCYSQKDEYFPNSKSKSYMALNPPSTYTLIYADGSNSTGILAKETFTFPSTSSSSPHLKLPNIIFGCGTNNYHPLSVDNSYPIVGIFGLGMEETSFINQIERQSGGKFSYCFVNMVMENHPPMYLRVGTNIKPPRRSKTIKFLPSSTTHYFLDLIDLGVNRERLHINERILNSPDIGYKGIGIDSGAAISYLTKGAYDIVVKKLEDHFSKHKGEFKKERDEEWFMYSRIKGASYNNVPGITFYFEGGAQLDVNPEDTFMRIIIREGVEAFLLTIRQSPLGFNILGAFQQVNYKLIYNVKDKTLQFGQEDCAKNG</sequence>
<dbReference type="InterPro" id="IPR021109">
    <property type="entry name" value="Peptidase_aspartic_dom_sf"/>
</dbReference>
<dbReference type="PANTHER" id="PTHR47967">
    <property type="entry name" value="OS07G0603500 PROTEIN-RELATED"/>
    <property type="match status" value="1"/>
</dbReference>
<name>A0A6A4P6N7_LUPAL</name>
<evidence type="ECO:0000313" key="6">
    <source>
        <dbReference type="EMBL" id="KAE9598475.1"/>
    </source>
</evidence>
<dbReference type="Pfam" id="PF14541">
    <property type="entry name" value="TAXi_C"/>
    <property type="match status" value="1"/>
</dbReference>
<comment type="similarity">
    <text evidence="1">Belongs to the peptidase A1 family.</text>
</comment>
<evidence type="ECO:0000256" key="1">
    <source>
        <dbReference type="ARBA" id="ARBA00007447"/>
    </source>
</evidence>
<organism evidence="6 7">
    <name type="scientific">Lupinus albus</name>
    <name type="common">White lupine</name>
    <name type="synonym">Lupinus termis</name>
    <dbReference type="NCBI Taxonomy" id="3870"/>
    <lineage>
        <taxon>Eukaryota</taxon>
        <taxon>Viridiplantae</taxon>
        <taxon>Streptophyta</taxon>
        <taxon>Embryophyta</taxon>
        <taxon>Tracheophyta</taxon>
        <taxon>Spermatophyta</taxon>
        <taxon>Magnoliopsida</taxon>
        <taxon>eudicotyledons</taxon>
        <taxon>Gunneridae</taxon>
        <taxon>Pentapetalae</taxon>
        <taxon>rosids</taxon>
        <taxon>fabids</taxon>
        <taxon>Fabales</taxon>
        <taxon>Fabaceae</taxon>
        <taxon>Papilionoideae</taxon>
        <taxon>50 kb inversion clade</taxon>
        <taxon>genistoids sensu lato</taxon>
        <taxon>core genistoids</taxon>
        <taxon>Genisteae</taxon>
        <taxon>Lupinus</taxon>
    </lineage>
</organism>
<dbReference type="InterPro" id="IPR033121">
    <property type="entry name" value="PEPTIDASE_A1"/>
</dbReference>
<reference evidence="7" key="1">
    <citation type="journal article" date="2020" name="Nat. Commun.">
        <title>Genome sequence of the cluster root forming white lupin.</title>
        <authorList>
            <person name="Hufnagel B."/>
            <person name="Marques A."/>
            <person name="Soriano A."/>
            <person name="Marques L."/>
            <person name="Divol F."/>
            <person name="Doumas P."/>
            <person name="Sallet E."/>
            <person name="Mancinotti D."/>
            <person name="Carrere S."/>
            <person name="Marande W."/>
            <person name="Arribat S."/>
            <person name="Keller J."/>
            <person name="Huneau C."/>
            <person name="Blein T."/>
            <person name="Aime D."/>
            <person name="Laguerre M."/>
            <person name="Taylor J."/>
            <person name="Schubert V."/>
            <person name="Nelson M."/>
            <person name="Geu-Flores F."/>
            <person name="Crespi M."/>
            <person name="Gallardo-Guerrero K."/>
            <person name="Delaux P.-M."/>
            <person name="Salse J."/>
            <person name="Berges H."/>
            <person name="Guyot R."/>
            <person name="Gouzy J."/>
            <person name="Peret B."/>
        </authorList>
    </citation>
    <scope>NUCLEOTIDE SEQUENCE [LARGE SCALE GENOMIC DNA]</scope>
    <source>
        <strain evidence="7">cv. Amiga</strain>
    </source>
</reference>
<evidence type="ECO:0000313" key="7">
    <source>
        <dbReference type="Proteomes" id="UP000447434"/>
    </source>
</evidence>
<dbReference type="Gene3D" id="2.40.70.10">
    <property type="entry name" value="Acid Proteases"/>
    <property type="match status" value="2"/>
</dbReference>